<sequence>MSSVGESYGSSVHLDSLPLSRANLILNHANRAEMVEVRGVVVLGDECFNEPRINPTKCEWFTDHSTSVVAKHTPISLEEKRLESIRAEIVKSLDKF</sequence>
<name>A0A484L9B3_9ASTE</name>
<evidence type="ECO:0000313" key="1">
    <source>
        <dbReference type="EMBL" id="VFQ72982.1"/>
    </source>
</evidence>
<proteinExistence type="predicted"/>
<protein>
    <submittedName>
        <fullName evidence="1">Uncharacterized protein</fullName>
    </submittedName>
</protein>
<gene>
    <name evidence="1" type="ORF">CCAM_LOCUS14758</name>
</gene>
<evidence type="ECO:0000313" key="2">
    <source>
        <dbReference type="Proteomes" id="UP000595140"/>
    </source>
</evidence>
<organism evidence="1 2">
    <name type="scientific">Cuscuta campestris</name>
    <dbReference type="NCBI Taxonomy" id="132261"/>
    <lineage>
        <taxon>Eukaryota</taxon>
        <taxon>Viridiplantae</taxon>
        <taxon>Streptophyta</taxon>
        <taxon>Embryophyta</taxon>
        <taxon>Tracheophyta</taxon>
        <taxon>Spermatophyta</taxon>
        <taxon>Magnoliopsida</taxon>
        <taxon>eudicotyledons</taxon>
        <taxon>Gunneridae</taxon>
        <taxon>Pentapetalae</taxon>
        <taxon>asterids</taxon>
        <taxon>lamiids</taxon>
        <taxon>Solanales</taxon>
        <taxon>Convolvulaceae</taxon>
        <taxon>Cuscuteae</taxon>
        <taxon>Cuscuta</taxon>
        <taxon>Cuscuta subgen. Grammica</taxon>
        <taxon>Cuscuta sect. Cleistogrammica</taxon>
    </lineage>
</organism>
<dbReference type="Proteomes" id="UP000595140">
    <property type="component" value="Unassembled WGS sequence"/>
</dbReference>
<dbReference type="AlphaFoldDB" id="A0A484L9B3"/>
<accession>A0A484L9B3</accession>
<reference evidence="1 2" key="1">
    <citation type="submission" date="2018-04" db="EMBL/GenBank/DDBJ databases">
        <authorList>
            <person name="Vogel A."/>
        </authorList>
    </citation>
    <scope>NUCLEOTIDE SEQUENCE [LARGE SCALE GENOMIC DNA]</scope>
</reference>
<dbReference type="EMBL" id="OOIL02001128">
    <property type="protein sequence ID" value="VFQ72982.1"/>
    <property type="molecule type" value="Genomic_DNA"/>
</dbReference>
<keyword evidence="2" id="KW-1185">Reference proteome</keyword>